<name>A0ABW0F4I3_9HYPH</name>
<protein>
    <submittedName>
        <fullName evidence="2">Uncharacterized protein</fullName>
    </submittedName>
</protein>
<dbReference type="Proteomes" id="UP001595976">
    <property type="component" value="Unassembled WGS sequence"/>
</dbReference>
<sequence length="79" mass="8758">MKRLHRLSQAMRRATSKREQARRRKEREGRFPKPKLVPKEEIAGSGGDEERKTSAPVPARLAGVPRAGEGSVLPFQGPA</sequence>
<proteinExistence type="predicted"/>
<feature type="region of interest" description="Disordered" evidence="1">
    <location>
        <begin position="1"/>
        <end position="79"/>
    </location>
</feature>
<dbReference type="EMBL" id="JBHSLI010000003">
    <property type="protein sequence ID" value="MFC5293211.1"/>
    <property type="molecule type" value="Genomic_DNA"/>
</dbReference>
<reference evidence="3" key="1">
    <citation type="journal article" date="2019" name="Int. J. Syst. Evol. Microbiol.">
        <title>The Global Catalogue of Microorganisms (GCM) 10K type strain sequencing project: providing services to taxonomists for standard genome sequencing and annotation.</title>
        <authorList>
            <consortium name="The Broad Institute Genomics Platform"/>
            <consortium name="The Broad Institute Genome Sequencing Center for Infectious Disease"/>
            <person name="Wu L."/>
            <person name="Ma J."/>
        </authorList>
    </citation>
    <scope>NUCLEOTIDE SEQUENCE [LARGE SCALE GENOMIC DNA]</scope>
    <source>
        <strain evidence="3">CGMCC 1.15643</strain>
    </source>
</reference>
<feature type="compositionally biased region" description="Basic and acidic residues" evidence="1">
    <location>
        <begin position="26"/>
        <end position="53"/>
    </location>
</feature>
<comment type="caution">
    <text evidence="2">The sequence shown here is derived from an EMBL/GenBank/DDBJ whole genome shotgun (WGS) entry which is preliminary data.</text>
</comment>
<dbReference type="RefSeq" id="WP_158445944.1">
    <property type="nucleotide sequence ID" value="NZ_JAOAOS010000006.1"/>
</dbReference>
<keyword evidence="3" id="KW-1185">Reference proteome</keyword>
<accession>A0ABW0F4I3</accession>
<evidence type="ECO:0000313" key="2">
    <source>
        <dbReference type="EMBL" id="MFC5293211.1"/>
    </source>
</evidence>
<gene>
    <name evidence="2" type="ORF">ACFPK2_09465</name>
</gene>
<evidence type="ECO:0000256" key="1">
    <source>
        <dbReference type="SAM" id="MobiDB-lite"/>
    </source>
</evidence>
<organism evidence="2 3">
    <name type="scientific">Bosea minatitlanensis</name>
    <dbReference type="NCBI Taxonomy" id="128782"/>
    <lineage>
        <taxon>Bacteria</taxon>
        <taxon>Pseudomonadati</taxon>
        <taxon>Pseudomonadota</taxon>
        <taxon>Alphaproteobacteria</taxon>
        <taxon>Hyphomicrobiales</taxon>
        <taxon>Boseaceae</taxon>
        <taxon>Bosea</taxon>
    </lineage>
</organism>
<evidence type="ECO:0000313" key="3">
    <source>
        <dbReference type="Proteomes" id="UP001595976"/>
    </source>
</evidence>